<gene>
    <name evidence="2" type="ORF">GCM10009760_37790</name>
</gene>
<evidence type="ECO:0008006" key="4">
    <source>
        <dbReference type="Google" id="ProtNLM"/>
    </source>
</evidence>
<feature type="region of interest" description="Disordered" evidence="1">
    <location>
        <begin position="1"/>
        <end position="47"/>
    </location>
</feature>
<protein>
    <recommendedName>
        <fullName evidence="4">Site-specific integrase</fullName>
    </recommendedName>
</protein>
<evidence type="ECO:0000313" key="3">
    <source>
        <dbReference type="Proteomes" id="UP001422759"/>
    </source>
</evidence>
<name>A0ABP5LLM6_9ACTN</name>
<reference evidence="3" key="1">
    <citation type="journal article" date="2019" name="Int. J. Syst. Evol. Microbiol.">
        <title>The Global Catalogue of Microorganisms (GCM) 10K type strain sequencing project: providing services to taxonomists for standard genome sequencing and annotation.</title>
        <authorList>
            <consortium name="The Broad Institute Genomics Platform"/>
            <consortium name="The Broad Institute Genome Sequencing Center for Infectious Disease"/>
            <person name="Wu L."/>
            <person name="Ma J."/>
        </authorList>
    </citation>
    <scope>NUCLEOTIDE SEQUENCE [LARGE SCALE GENOMIC DNA]</scope>
    <source>
        <strain evidence="3">JCM 14560</strain>
    </source>
</reference>
<organism evidence="2 3">
    <name type="scientific">Kitasatospora kazusensis</name>
    <dbReference type="NCBI Taxonomy" id="407974"/>
    <lineage>
        <taxon>Bacteria</taxon>
        <taxon>Bacillati</taxon>
        <taxon>Actinomycetota</taxon>
        <taxon>Actinomycetes</taxon>
        <taxon>Kitasatosporales</taxon>
        <taxon>Streptomycetaceae</taxon>
        <taxon>Kitasatospora</taxon>
    </lineage>
</organism>
<dbReference type="Proteomes" id="UP001422759">
    <property type="component" value="Unassembled WGS sequence"/>
</dbReference>
<accession>A0ABP5LLM6</accession>
<sequence>MLLSAAKPPGPAKSPGSARSGGSAKPTGLVKPPGRGQIRPFPPFEGTPTVRQHAIAAVFQEIWAKTQRELPPANPDRARPVLLHRRNDPEWSGWRGATLTREVDLAGLTQAQLPLPARRANLETAAFVDGWIADFRRSGRTVEQLRGSAHEKRLVLLLFGFWSTVRLAADGRKRSHPIESLPASAVEEIARWRSLSLGPVGDGGIDRLMAATFVRTPYQAVLDSRMIRGAVECHRVPPDGVVQMARYGGWPGRHESLSARVPAVPKG</sequence>
<keyword evidence="3" id="KW-1185">Reference proteome</keyword>
<proteinExistence type="predicted"/>
<comment type="caution">
    <text evidence="2">The sequence shown here is derived from an EMBL/GenBank/DDBJ whole genome shotgun (WGS) entry which is preliminary data.</text>
</comment>
<evidence type="ECO:0000313" key="2">
    <source>
        <dbReference type="EMBL" id="GAA2147212.1"/>
    </source>
</evidence>
<feature type="compositionally biased region" description="Low complexity" evidence="1">
    <location>
        <begin position="1"/>
        <end position="26"/>
    </location>
</feature>
<dbReference type="EMBL" id="BAAANT010000021">
    <property type="protein sequence ID" value="GAA2147212.1"/>
    <property type="molecule type" value="Genomic_DNA"/>
</dbReference>
<evidence type="ECO:0000256" key="1">
    <source>
        <dbReference type="SAM" id="MobiDB-lite"/>
    </source>
</evidence>